<proteinExistence type="predicted"/>
<feature type="compositionally biased region" description="Basic and acidic residues" evidence="1">
    <location>
        <begin position="127"/>
        <end position="143"/>
    </location>
</feature>
<dbReference type="GeneID" id="96263410"/>
<accession>A0ABS3Y627</accession>
<evidence type="ECO:0000313" key="2">
    <source>
        <dbReference type="EMBL" id="MBO8203034.1"/>
    </source>
</evidence>
<feature type="region of interest" description="Disordered" evidence="1">
    <location>
        <begin position="121"/>
        <end position="143"/>
    </location>
</feature>
<protein>
    <recommendedName>
        <fullName evidence="4">PepSY domain-containing protein</fullName>
    </recommendedName>
</protein>
<evidence type="ECO:0008006" key="4">
    <source>
        <dbReference type="Google" id="ProtNLM"/>
    </source>
</evidence>
<organism evidence="2 3">
    <name type="scientific">Streptomyces smyrnaeus</name>
    <dbReference type="NCBI Taxonomy" id="1387713"/>
    <lineage>
        <taxon>Bacteria</taxon>
        <taxon>Bacillati</taxon>
        <taxon>Actinomycetota</taxon>
        <taxon>Actinomycetes</taxon>
        <taxon>Kitasatosporales</taxon>
        <taxon>Streptomycetaceae</taxon>
        <taxon>Streptomyces</taxon>
    </lineage>
</organism>
<evidence type="ECO:0000313" key="3">
    <source>
        <dbReference type="Proteomes" id="UP000721954"/>
    </source>
</evidence>
<dbReference type="RefSeq" id="WP_209214512.1">
    <property type="nucleotide sequence ID" value="NZ_JAFFZM010000032.1"/>
</dbReference>
<gene>
    <name evidence="2" type="ORF">JW613_32860</name>
</gene>
<reference evidence="2 3" key="1">
    <citation type="submission" date="2021-02" db="EMBL/GenBank/DDBJ databases">
        <title>Streptomyces spirodelae sp. nov., isolated from duckweed.</title>
        <authorList>
            <person name="Saimee Y."/>
            <person name="Duangmal K."/>
        </authorList>
    </citation>
    <scope>NUCLEOTIDE SEQUENCE [LARGE SCALE GENOMIC DNA]</scope>
    <source>
        <strain evidence="2 3">DSM 42105</strain>
    </source>
</reference>
<name>A0ABS3Y627_9ACTN</name>
<comment type="caution">
    <text evidence="2">The sequence shown here is derived from an EMBL/GenBank/DDBJ whole genome shotgun (WGS) entry which is preliminary data.</text>
</comment>
<keyword evidence="3" id="KW-1185">Reference proteome</keyword>
<sequence>MPNFRFRAVSRSGAAAPALLGAAAVLLGVGGLTACSTSDSSLYAGAGEASSTASPTFSAEESASPAKVSLSVRHGLTALGTAERAVSRGTAYHLLRDDEGTPEWEIKVAAESGAEWAVTVSDDGTEVTDKHEDKTPDDSAGKFDTFRVPIAKAVQRAADRHPDQELHAVASSKNAKGEDMWKVTLTSGTLAEAPRTHTLVDTRTGKVSRVKERK</sequence>
<evidence type="ECO:0000256" key="1">
    <source>
        <dbReference type="SAM" id="MobiDB-lite"/>
    </source>
</evidence>
<dbReference type="Proteomes" id="UP000721954">
    <property type="component" value="Unassembled WGS sequence"/>
</dbReference>
<dbReference type="EMBL" id="JAFFZM010000032">
    <property type="protein sequence ID" value="MBO8203034.1"/>
    <property type="molecule type" value="Genomic_DNA"/>
</dbReference>
<dbReference type="PROSITE" id="PS51257">
    <property type="entry name" value="PROKAR_LIPOPROTEIN"/>
    <property type="match status" value="1"/>
</dbReference>